<name>A0A6L6GBM3_9GAMM</name>
<sequence>MKSTAVILGLSLISITTNAATAKKRYIPEICYLFNSQGLLGEWSEQILVSKKELTFKQAAAYMQKNHGMSEIYDIDELSDIECSASIDTNDGEGSEIFHYKEPKPKAKTQAKPKAQAQQVKNASTVK</sequence>
<evidence type="ECO:0000256" key="1">
    <source>
        <dbReference type="SAM" id="MobiDB-lite"/>
    </source>
</evidence>
<gene>
    <name evidence="3" type="ORF">GIX10_00245</name>
</gene>
<comment type="caution">
    <text evidence="3">The sequence shown here is derived from an EMBL/GenBank/DDBJ whole genome shotgun (WGS) entry which is preliminary data.</text>
</comment>
<feature type="signal peptide" evidence="2">
    <location>
        <begin position="1"/>
        <end position="19"/>
    </location>
</feature>
<evidence type="ECO:0000313" key="3">
    <source>
        <dbReference type="EMBL" id="MTD09886.1"/>
    </source>
</evidence>
<reference evidence="3 4" key="1">
    <citation type="submission" date="2019-11" db="EMBL/GenBank/DDBJ databases">
        <authorList>
            <person name="An D."/>
        </authorList>
    </citation>
    <scope>NUCLEOTIDE SEQUENCE [LARGE SCALE GENOMIC DNA]</scope>
    <source>
        <strain evidence="3 4">YIM 103518</strain>
    </source>
</reference>
<evidence type="ECO:0000256" key="2">
    <source>
        <dbReference type="SAM" id="SignalP"/>
    </source>
</evidence>
<protein>
    <submittedName>
        <fullName evidence="3">Uncharacterized protein</fullName>
    </submittedName>
</protein>
<dbReference type="EMBL" id="WLYL01000001">
    <property type="protein sequence ID" value="MTD09886.1"/>
    <property type="molecule type" value="Genomic_DNA"/>
</dbReference>
<feature type="chain" id="PRO_5026873761" evidence="2">
    <location>
        <begin position="20"/>
        <end position="127"/>
    </location>
</feature>
<feature type="compositionally biased region" description="Basic and acidic residues" evidence="1">
    <location>
        <begin position="96"/>
        <end position="105"/>
    </location>
</feature>
<feature type="region of interest" description="Disordered" evidence="1">
    <location>
        <begin position="90"/>
        <end position="127"/>
    </location>
</feature>
<dbReference type="AlphaFoldDB" id="A0A6L6GBM3"/>
<accession>A0A6L6GBM3</accession>
<organism evidence="3 4">
    <name type="scientific">Acinetobacter faecalis</name>
    <dbReference type="NCBI Taxonomy" id="2665161"/>
    <lineage>
        <taxon>Bacteria</taxon>
        <taxon>Pseudomonadati</taxon>
        <taxon>Pseudomonadota</taxon>
        <taxon>Gammaproteobacteria</taxon>
        <taxon>Moraxellales</taxon>
        <taxon>Moraxellaceae</taxon>
        <taxon>Acinetobacter</taxon>
    </lineage>
</organism>
<evidence type="ECO:0000313" key="4">
    <source>
        <dbReference type="Proteomes" id="UP000473854"/>
    </source>
</evidence>
<proteinExistence type="predicted"/>
<feature type="compositionally biased region" description="Low complexity" evidence="1">
    <location>
        <begin position="112"/>
        <end position="121"/>
    </location>
</feature>
<keyword evidence="2" id="KW-0732">Signal</keyword>
<dbReference type="Proteomes" id="UP000473854">
    <property type="component" value="Unassembled WGS sequence"/>
</dbReference>